<evidence type="ECO:0000256" key="1">
    <source>
        <dbReference type="SAM" id="MobiDB-lite"/>
    </source>
</evidence>
<dbReference type="AlphaFoldDB" id="A0AAV2GA70"/>
<name>A0AAV2GA70_9ROSI</name>
<dbReference type="Proteomes" id="UP001497516">
    <property type="component" value="Chromosome 8"/>
</dbReference>
<evidence type="ECO:0000313" key="3">
    <source>
        <dbReference type="Proteomes" id="UP001497516"/>
    </source>
</evidence>
<feature type="region of interest" description="Disordered" evidence="1">
    <location>
        <begin position="1"/>
        <end position="21"/>
    </location>
</feature>
<accession>A0AAV2GA70</accession>
<proteinExistence type="predicted"/>
<gene>
    <name evidence="2" type="ORF">LTRI10_LOCUS47257</name>
</gene>
<sequence length="89" mass="9806">MICPRRVQPEANSTPKPWEGTGHLARISAARKSKLAQVPGFLPNRFHPFNAPKLGHKPALPGSASQPSPVSYQNRAFSLYCSSMWYATN</sequence>
<dbReference type="EMBL" id="OZ034821">
    <property type="protein sequence ID" value="CAL1407599.1"/>
    <property type="molecule type" value="Genomic_DNA"/>
</dbReference>
<keyword evidence="3" id="KW-1185">Reference proteome</keyword>
<evidence type="ECO:0000313" key="2">
    <source>
        <dbReference type="EMBL" id="CAL1407599.1"/>
    </source>
</evidence>
<organism evidence="2 3">
    <name type="scientific">Linum trigynum</name>
    <dbReference type="NCBI Taxonomy" id="586398"/>
    <lineage>
        <taxon>Eukaryota</taxon>
        <taxon>Viridiplantae</taxon>
        <taxon>Streptophyta</taxon>
        <taxon>Embryophyta</taxon>
        <taxon>Tracheophyta</taxon>
        <taxon>Spermatophyta</taxon>
        <taxon>Magnoliopsida</taxon>
        <taxon>eudicotyledons</taxon>
        <taxon>Gunneridae</taxon>
        <taxon>Pentapetalae</taxon>
        <taxon>rosids</taxon>
        <taxon>fabids</taxon>
        <taxon>Malpighiales</taxon>
        <taxon>Linaceae</taxon>
        <taxon>Linum</taxon>
    </lineage>
</organism>
<protein>
    <submittedName>
        <fullName evidence="2">Uncharacterized protein</fullName>
    </submittedName>
</protein>
<reference evidence="2 3" key="1">
    <citation type="submission" date="2024-04" db="EMBL/GenBank/DDBJ databases">
        <authorList>
            <person name="Fracassetti M."/>
        </authorList>
    </citation>
    <scope>NUCLEOTIDE SEQUENCE [LARGE SCALE GENOMIC DNA]</scope>
</reference>